<evidence type="ECO:0000313" key="2">
    <source>
        <dbReference type="EMBL" id="QRC94653.1"/>
    </source>
</evidence>
<feature type="region of interest" description="Disordered" evidence="1">
    <location>
        <begin position="1"/>
        <end position="25"/>
    </location>
</feature>
<accession>A0A7U2EZA2</accession>
<proteinExistence type="predicted"/>
<organism evidence="2 3">
    <name type="scientific">Phaeosphaeria nodorum (strain SN15 / ATCC MYA-4574 / FGSC 10173)</name>
    <name type="common">Glume blotch fungus</name>
    <name type="synonym">Parastagonospora nodorum</name>
    <dbReference type="NCBI Taxonomy" id="321614"/>
    <lineage>
        <taxon>Eukaryota</taxon>
        <taxon>Fungi</taxon>
        <taxon>Dikarya</taxon>
        <taxon>Ascomycota</taxon>
        <taxon>Pezizomycotina</taxon>
        <taxon>Dothideomycetes</taxon>
        <taxon>Pleosporomycetidae</taxon>
        <taxon>Pleosporales</taxon>
        <taxon>Pleosporineae</taxon>
        <taxon>Phaeosphaeriaceae</taxon>
        <taxon>Parastagonospora</taxon>
    </lineage>
</organism>
<dbReference type="VEuPathDB" id="FungiDB:JI435_148180"/>
<dbReference type="AlphaFoldDB" id="A0A7U2EZA2"/>
<dbReference type="KEGG" id="pno:SNOG_14818"/>
<sequence>MVPTRASSSRRLENDQPLKKNRNAKFSSRVASLHESLRDDKPSLLAPMRKNKLQNLTDVVVVRESKLKQAIVLLSKHLELMNCVNILEVIGPLRIAHTHSLGIPPHFHSKEGIKLNDERSHPLDTYMALMTLLCPNIKAMSLLLGIQKSFAGIYDLLPIPFSPLTKPSNNGCFKPATPFHPLACPIFHDKLESLTLTQCRGWASLVHNETMLSAMQSGIRTNGPIPITLRDFKRWCQLDVPMDFAFGDKEIVSCNELFVPGCKEIVLGNEEVVSS</sequence>
<dbReference type="Proteomes" id="UP000663193">
    <property type="component" value="Chromosome 5"/>
</dbReference>
<protein>
    <submittedName>
        <fullName evidence="2">Uncharacterized protein</fullName>
    </submittedName>
</protein>
<evidence type="ECO:0000313" key="3">
    <source>
        <dbReference type="Proteomes" id="UP000663193"/>
    </source>
</evidence>
<name>A0A7U2EZA2_PHANO</name>
<dbReference type="RefSeq" id="XP_001804995.1">
    <property type="nucleotide sequence ID" value="XM_001804943.1"/>
</dbReference>
<keyword evidence="3" id="KW-1185">Reference proteome</keyword>
<reference evidence="3" key="1">
    <citation type="journal article" date="2021" name="BMC Genomics">
        <title>Chromosome-level genome assembly and manually-curated proteome of model necrotroph Parastagonospora nodorum Sn15 reveals a genome-wide trove of candidate effector homologs, and redundancy of virulence-related functions within an accessory chromosome.</title>
        <authorList>
            <person name="Bertazzoni S."/>
            <person name="Jones D.A.B."/>
            <person name="Phan H.T."/>
            <person name="Tan K.-C."/>
            <person name="Hane J.K."/>
        </authorList>
    </citation>
    <scope>NUCLEOTIDE SEQUENCE [LARGE SCALE GENOMIC DNA]</scope>
    <source>
        <strain evidence="3">SN15 / ATCC MYA-4574 / FGSC 10173)</strain>
    </source>
</reference>
<gene>
    <name evidence="2" type="ORF">JI435_148180</name>
</gene>
<dbReference type="EMBL" id="CP069027">
    <property type="protein sequence ID" value="QRC94653.1"/>
    <property type="molecule type" value="Genomic_DNA"/>
</dbReference>
<evidence type="ECO:0000256" key="1">
    <source>
        <dbReference type="SAM" id="MobiDB-lite"/>
    </source>
</evidence>